<evidence type="ECO:0000256" key="1">
    <source>
        <dbReference type="SAM" id="SignalP"/>
    </source>
</evidence>
<keyword evidence="1" id="KW-0732">Signal</keyword>
<dbReference type="EMBL" id="JBHSBC010000022">
    <property type="protein sequence ID" value="MFC3982909.1"/>
    <property type="molecule type" value="Genomic_DNA"/>
</dbReference>
<name>A0ABV8F508_9ACTN</name>
<sequence>MSFRRRAVTLASSAALCLGVLALTPTSAMAAPSGCTVQQGSNWASSLCTSGTGRHLVVVRAQHYTGNILITGPCVAIGQVSKTTVNWPVTYVGSAGC</sequence>
<feature type="chain" id="PRO_5046870792" description="Secreted protein" evidence="1">
    <location>
        <begin position="31"/>
        <end position="97"/>
    </location>
</feature>
<accession>A0ABV8F508</accession>
<proteinExistence type="predicted"/>
<evidence type="ECO:0008006" key="4">
    <source>
        <dbReference type="Google" id="ProtNLM"/>
    </source>
</evidence>
<dbReference type="Proteomes" id="UP001595698">
    <property type="component" value="Unassembled WGS sequence"/>
</dbReference>
<reference evidence="3" key="1">
    <citation type="journal article" date="2019" name="Int. J. Syst. Evol. Microbiol.">
        <title>The Global Catalogue of Microorganisms (GCM) 10K type strain sequencing project: providing services to taxonomists for standard genome sequencing and annotation.</title>
        <authorList>
            <consortium name="The Broad Institute Genomics Platform"/>
            <consortium name="The Broad Institute Genome Sequencing Center for Infectious Disease"/>
            <person name="Wu L."/>
            <person name="Ma J."/>
        </authorList>
    </citation>
    <scope>NUCLEOTIDE SEQUENCE [LARGE SCALE GENOMIC DNA]</scope>
    <source>
        <strain evidence="3">TBRC 7912</strain>
    </source>
</reference>
<feature type="signal peptide" evidence="1">
    <location>
        <begin position="1"/>
        <end position="30"/>
    </location>
</feature>
<evidence type="ECO:0000313" key="2">
    <source>
        <dbReference type="EMBL" id="MFC3982909.1"/>
    </source>
</evidence>
<dbReference type="RefSeq" id="WP_352015219.1">
    <property type="nucleotide sequence ID" value="NZ_JBHSBC010000022.1"/>
</dbReference>
<gene>
    <name evidence="2" type="ORF">ACFOYY_22435</name>
</gene>
<comment type="caution">
    <text evidence="2">The sequence shown here is derived from an EMBL/GenBank/DDBJ whole genome shotgun (WGS) entry which is preliminary data.</text>
</comment>
<evidence type="ECO:0000313" key="3">
    <source>
        <dbReference type="Proteomes" id="UP001595698"/>
    </source>
</evidence>
<organism evidence="2 3">
    <name type="scientific">Streptosporangium jomthongense</name>
    <dbReference type="NCBI Taxonomy" id="1193683"/>
    <lineage>
        <taxon>Bacteria</taxon>
        <taxon>Bacillati</taxon>
        <taxon>Actinomycetota</taxon>
        <taxon>Actinomycetes</taxon>
        <taxon>Streptosporangiales</taxon>
        <taxon>Streptosporangiaceae</taxon>
        <taxon>Streptosporangium</taxon>
    </lineage>
</organism>
<keyword evidence="3" id="KW-1185">Reference proteome</keyword>
<protein>
    <recommendedName>
        <fullName evidence="4">Secreted protein</fullName>
    </recommendedName>
</protein>